<dbReference type="AlphaFoldDB" id="A0A418AJ87"/>
<feature type="domain" description="Reverse transcriptase" evidence="2">
    <location>
        <begin position="199"/>
        <end position="326"/>
    </location>
</feature>
<dbReference type="PANTHER" id="PTHR19446">
    <property type="entry name" value="REVERSE TRANSCRIPTASES"/>
    <property type="match status" value="1"/>
</dbReference>
<dbReference type="VEuPathDB" id="FungiDB:H310_10795"/>
<comment type="caution">
    <text evidence="3">The sequence shown here is derived from an EMBL/GenBank/DDBJ whole genome shotgun (WGS) entry which is preliminary data.</text>
</comment>
<keyword evidence="4" id="KW-1185">Reference proteome</keyword>
<dbReference type="EMBL" id="QUSY01001773">
    <property type="protein sequence ID" value="RHY23647.1"/>
    <property type="molecule type" value="Genomic_DNA"/>
</dbReference>
<dbReference type="VEuPathDB" id="FungiDB:H310_02807"/>
<gene>
    <name evidence="3" type="ORF">DYB32_009101</name>
</gene>
<evidence type="ECO:0000313" key="3">
    <source>
        <dbReference type="EMBL" id="RHY23647.1"/>
    </source>
</evidence>
<evidence type="ECO:0000259" key="2">
    <source>
        <dbReference type="Pfam" id="PF00078"/>
    </source>
</evidence>
<evidence type="ECO:0000256" key="1">
    <source>
        <dbReference type="SAM" id="MobiDB-lite"/>
    </source>
</evidence>
<name>A0A418AJ87_9STRA</name>
<feature type="region of interest" description="Disordered" evidence="1">
    <location>
        <begin position="353"/>
        <end position="376"/>
    </location>
</feature>
<proteinExistence type="predicted"/>
<evidence type="ECO:0000313" key="4">
    <source>
        <dbReference type="Proteomes" id="UP000285060"/>
    </source>
</evidence>
<sequence>MRKRLNRRHHNTRAELAQALRTLELRWHAAVAGHALGRRSDDEVEAAKTANDIAKAEMHQKYLDDQFDLHANQGKRSSSHSFRKPKTMKVPIQQAKVGANTVTDPTAVAACFTEHWKAIMTAPPPEQAPSRATRRAALRYLDKKLTAEQRAELDRPLAAADLCGALKTMNPQKSPGPDRFSAGFFQVAPEIFSEILLLHETTIVGSSACATFLDFRKAYDKVDQTFLFEAMDMMNIGEGFIGWAQLLYKAQVVRLMLGDGLGPRIKPSRGVKQGCPLSCLLFVISIESLGQMLRAAPELGISQSDDTALTTSGAELNLSKCVTILLDETPPDEEDQQEAHALPAALVRLAASGPAAHANPDDELDPDYNSAAESDTGVASAAAAQALANGVAEIDTNAAAAQEAAQDVDQGERDQDIQDVREQPGAPAAESLLNIAPAGTPVRFLGVYVGTRIDPTYQVQLISDWYYASFQHWGYRARTLRGRRLLASSVMTSLLWHVTAAAAIPHKTVTAWQTMLTRYVLGRKRDPTEPYQSLLHVSWHHNAALGAGVPHIASAIRTQRLLTQQRLMLPAAVGALVLEQFAACMGFLHHDSHPFDFLFYLPHWGTKWITTSMLHPFWFDVWRHWPKTPWAKRLAAPPTYAMVTNMPVWLTTYEPMAVDGIFG</sequence>
<organism evidence="3 4">
    <name type="scientific">Aphanomyces invadans</name>
    <dbReference type="NCBI Taxonomy" id="157072"/>
    <lineage>
        <taxon>Eukaryota</taxon>
        <taxon>Sar</taxon>
        <taxon>Stramenopiles</taxon>
        <taxon>Oomycota</taxon>
        <taxon>Saprolegniomycetes</taxon>
        <taxon>Saprolegniales</taxon>
        <taxon>Verrucalvaceae</taxon>
        <taxon>Aphanomyces</taxon>
    </lineage>
</organism>
<protein>
    <recommendedName>
        <fullName evidence="2">Reverse transcriptase domain-containing protein</fullName>
    </recommendedName>
</protein>
<dbReference type="InterPro" id="IPR000477">
    <property type="entry name" value="RT_dom"/>
</dbReference>
<dbReference type="Proteomes" id="UP000285060">
    <property type="component" value="Unassembled WGS sequence"/>
</dbReference>
<reference evidence="3 4" key="1">
    <citation type="submission" date="2018-08" db="EMBL/GenBank/DDBJ databases">
        <title>Aphanomyces genome sequencing and annotation.</title>
        <authorList>
            <person name="Minardi D."/>
            <person name="Oidtmann B."/>
            <person name="Van Der Giezen M."/>
            <person name="Studholme D.J."/>
        </authorList>
    </citation>
    <scope>NUCLEOTIDE SEQUENCE [LARGE SCALE GENOMIC DNA]</scope>
    <source>
        <strain evidence="3 4">NJM0002</strain>
    </source>
</reference>
<dbReference type="Pfam" id="PF00078">
    <property type="entry name" value="RVT_1"/>
    <property type="match status" value="1"/>
</dbReference>
<accession>A0A418AJ87</accession>